<sequence length="201" mass="20662">MSETEDQRPPDSSIVSANPPLRDQVRGLVRALANTGALRGLVAVVLAVPLALVALAGATRLSPVAAVEALGLSTELRGAIAMITAVSKRRERDPIPALAGGSIAIMVGVLAVVVPASLTDAAIVTAAAGSLLVGAVLVAWSMRRDRETMGKGDGALDPATASIPDVLWDWVVGSDIGRRERAAQAEGLYFENPGRLTKLGT</sequence>
<dbReference type="RefSeq" id="WP_286214179.1">
    <property type="nucleotide sequence ID" value="NZ_AP027736.1"/>
</dbReference>
<organism evidence="2 3">
    <name type="scientific">Demequina sediminis</name>
    <dbReference type="NCBI Taxonomy" id="1930058"/>
    <lineage>
        <taxon>Bacteria</taxon>
        <taxon>Bacillati</taxon>
        <taxon>Actinomycetota</taxon>
        <taxon>Actinomycetes</taxon>
        <taxon>Micrococcales</taxon>
        <taxon>Demequinaceae</taxon>
        <taxon>Demequina</taxon>
    </lineage>
</organism>
<keyword evidence="3" id="KW-1185">Reference proteome</keyword>
<dbReference type="EMBL" id="BAABRR010000010">
    <property type="protein sequence ID" value="GAA5519527.1"/>
    <property type="molecule type" value="Genomic_DNA"/>
</dbReference>
<evidence type="ECO:0000313" key="3">
    <source>
        <dbReference type="Proteomes" id="UP001426770"/>
    </source>
</evidence>
<evidence type="ECO:0000313" key="2">
    <source>
        <dbReference type="EMBL" id="GAA5519527.1"/>
    </source>
</evidence>
<protein>
    <submittedName>
        <fullName evidence="2">Uncharacterized protein</fullName>
    </submittedName>
</protein>
<accession>A0ABP9WI70</accession>
<feature type="transmembrane region" description="Helical" evidence="1">
    <location>
        <begin position="122"/>
        <end position="142"/>
    </location>
</feature>
<keyword evidence="1" id="KW-1133">Transmembrane helix</keyword>
<comment type="caution">
    <text evidence="2">The sequence shown here is derived from an EMBL/GenBank/DDBJ whole genome shotgun (WGS) entry which is preliminary data.</text>
</comment>
<reference evidence="2 3" key="1">
    <citation type="submission" date="2024-02" db="EMBL/GenBank/DDBJ databases">
        <title>Lysinimicrobium sediminis NBRC 112286.</title>
        <authorList>
            <person name="Ichikawa N."/>
            <person name="Katano-Makiyama Y."/>
            <person name="Hidaka K."/>
        </authorList>
    </citation>
    <scope>NUCLEOTIDE SEQUENCE [LARGE SCALE GENOMIC DNA]</scope>
    <source>
        <strain evidence="2 3">NBRC 112286</strain>
    </source>
</reference>
<evidence type="ECO:0000256" key="1">
    <source>
        <dbReference type="SAM" id="Phobius"/>
    </source>
</evidence>
<feature type="transmembrane region" description="Helical" evidence="1">
    <location>
        <begin position="36"/>
        <end position="58"/>
    </location>
</feature>
<keyword evidence="1" id="KW-0812">Transmembrane</keyword>
<proteinExistence type="predicted"/>
<gene>
    <name evidence="2" type="ORF">Lsed01_01978</name>
</gene>
<keyword evidence="1" id="KW-0472">Membrane</keyword>
<feature type="transmembrane region" description="Helical" evidence="1">
    <location>
        <begin position="97"/>
        <end position="116"/>
    </location>
</feature>
<name>A0ABP9WI70_9MICO</name>
<dbReference type="Proteomes" id="UP001426770">
    <property type="component" value="Unassembled WGS sequence"/>
</dbReference>